<gene>
    <name evidence="2" type="ORF">KO481_27300</name>
</gene>
<evidence type="ECO:0000256" key="1">
    <source>
        <dbReference type="SAM" id="Phobius"/>
    </source>
</evidence>
<dbReference type="EMBL" id="JAHKNI010000010">
    <property type="protein sequence ID" value="MBU3065221.1"/>
    <property type="molecule type" value="Genomic_DNA"/>
</dbReference>
<evidence type="ECO:0000313" key="3">
    <source>
        <dbReference type="Proteomes" id="UP000733379"/>
    </source>
</evidence>
<proteinExistence type="predicted"/>
<name>A0ABS6B656_9NOCA</name>
<keyword evidence="1" id="KW-0812">Transmembrane</keyword>
<dbReference type="Proteomes" id="UP000733379">
    <property type="component" value="Unassembled WGS sequence"/>
</dbReference>
<evidence type="ECO:0000313" key="2">
    <source>
        <dbReference type="EMBL" id="MBU3065221.1"/>
    </source>
</evidence>
<comment type="caution">
    <text evidence="2">The sequence shown here is derived from an EMBL/GenBank/DDBJ whole genome shotgun (WGS) entry which is preliminary data.</text>
</comment>
<reference evidence="2 3" key="1">
    <citation type="submission" date="2021-06" db="EMBL/GenBank/DDBJ databases">
        <title>Actinomycetes sequencing.</title>
        <authorList>
            <person name="Shan Q."/>
        </authorList>
    </citation>
    <scope>NUCLEOTIDE SEQUENCE [LARGE SCALE GENOMIC DNA]</scope>
    <source>
        <strain evidence="2 3">NEAU-G5</strain>
    </source>
</reference>
<sequence>MAFRHADRRVAREMGLPFGPCDLARVAVTAPFLIGRLLVVMGATLVRRLRPLVDRYVARLVERRLATYGNPEFVTDSRTYTPAG</sequence>
<keyword evidence="1" id="KW-1133">Transmembrane helix</keyword>
<protein>
    <submittedName>
        <fullName evidence="2">Uncharacterized protein</fullName>
    </submittedName>
</protein>
<organism evidence="2 3">
    <name type="scientific">Nocardia albiluteola</name>
    <dbReference type="NCBI Taxonomy" id="2842303"/>
    <lineage>
        <taxon>Bacteria</taxon>
        <taxon>Bacillati</taxon>
        <taxon>Actinomycetota</taxon>
        <taxon>Actinomycetes</taxon>
        <taxon>Mycobacteriales</taxon>
        <taxon>Nocardiaceae</taxon>
        <taxon>Nocardia</taxon>
    </lineage>
</organism>
<dbReference type="RefSeq" id="WP_215921183.1">
    <property type="nucleotide sequence ID" value="NZ_JAHKNI010000010.1"/>
</dbReference>
<keyword evidence="3" id="KW-1185">Reference proteome</keyword>
<accession>A0ABS6B656</accession>
<feature type="transmembrane region" description="Helical" evidence="1">
    <location>
        <begin position="23"/>
        <end position="46"/>
    </location>
</feature>
<keyword evidence="1" id="KW-0472">Membrane</keyword>